<sequence length="193" mass="21801">MSDSQPSIPVFNTSVHSSVKVQVKCIVKSKEKFLLASVPTKKKPSVFNTPDTSIPEITKITFEDSSVTYSCGKIQSAMMEVNENNSKNRRGSLRCHKAKKNETIHAHMSRIQKEERLKRIRRWQQPNIGDSPAHGTLHSSLQLVSGDHYNSSLNISNEQRKEHEAILVDGSFQSSHYNFLPVINPNQIPFAFL</sequence>
<reference evidence="1" key="1">
    <citation type="submission" date="2020-08" db="EMBL/GenBank/DDBJ databases">
        <title>Multicomponent nature underlies the extraordinary mechanical properties of spider dragline silk.</title>
        <authorList>
            <person name="Kono N."/>
            <person name="Nakamura H."/>
            <person name="Mori M."/>
            <person name="Yoshida Y."/>
            <person name="Ohtoshi R."/>
            <person name="Malay A.D."/>
            <person name="Moran D.A.P."/>
            <person name="Tomita M."/>
            <person name="Numata K."/>
            <person name="Arakawa K."/>
        </authorList>
    </citation>
    <scope>NUCLEOTIDE SEQUENCE</scope>
</reference>
<comment type="caution">
    <text evidence="1">The sequence shown here is derived from an EMBL/GenBank/DDBJ whole genome shotgun (WGS) entry which is preliminary data.</text>
</comment>
<proteinExistence type="predicted"/>
<accession>A0A8X7BUK6</accession>
<protein>
    <submittedName>
        <fullName evidence="1">Uncharacterized protein</fullName>
    </submittedName>
</protein>
<evidence type="ECO:0000313" key="2">
    <source>
        <dbReference type="Proteomes" id="UP000886998"/>
    </source>
</evidence>
<keyword evidence="2" id="KW-1185">Reference proteome</keyword>
<dbReference type="Proteomes" id="UP000886998">
    <property type="component" value="Unassembled WGS sequence"/>
</dbReference>
<dbReference type="EMBL" id="BMAV01003534">
    <property type="protein sequence ID" value="GFY43187.1"/>
    <property type="molecule type" value="Genomic_DNA"/>
</dbReference>
<gene>
    <name evidence="1" type="ORF">TNIN_378031</name>
</gene>
<name>A0A8X7BUK6_9ARAC</name>
<dbReference type="AlphaFoldDB" id="A0A8X7BUK6"/>
<organism evidence="1 2">
    <name type="scientific">Trichonephila inaurata madagascariensis</name>
    <dbReference type="NCBI Taxonomy" id="2747483"/>
    <lineage>
        <taxon>Eukaryota</taxon>
        <taxon>Metazoa</taxon>
        <taxon>Ecdysozoa</taxon>
        <taxon>Arthropoda</taxon>
        <taxon>Chelicerata</taxon>
        <taxon>Arachnida</taxon>
        <taxon>Araneae</taxon>
        <taxon>Araneomorphae</taxon>
        <taxon>Entelegynae</taxon>
        <taxon>Araneoidea</taxon>
        <taxon>Nephilidae</taxon>
        <taxon>Trichonephila</taxon>
        <taxon>Trichonephila inaurata</taxon>
    </lineage>
</organism>
<evidence type="ECO:0000313" key="1">
    <source>
        <dbReference type="EMBL" id="GFY43187.1"/>
    </source>
</evidence>